<dbReference type="KEGG" id="dpr:Despr_0229"/>
<feature type="domain" description="TNase-like" evidence="6">
    <location>
        <begin position="84"/>
        <end position="207"/>
    </location>
</feature>
<dbReference type="InterPro" id="IPR002071">
    <property type="entry name" value="Thermonucl_AS"/>
</dbReference>
<evidence type="ECO:0000313" key="7">
    <source>
        <dbReference type="EMBL" id="ADW16416.1"/>
    </source>
</evidence>
<evidence type="ECO:0000256" key="1">
    <source>
        <dbReference type="ARBA" id="ARBA00022722"/>
    </source>
</evidence>
<feature type="region of interest" description="Disordered" evidence="4">
    <location>
        <begin position="46"/>
        <end position="80"/>
    </location>
</feature>
<dbReference type="InterPro" id="IPR016071">
    <property type="entry name" value="Staphylococal_nuclease_OB-fold"/>
</dbReference>
<dbReference type="RefSeq" id="WP_015722964.1">
    <property type="nucleotide sequence ID" value="NC_014972.1"/>
</dbReference>
<feature type="region of interest" description="Disordered" evidence="4">
    <location>
        <begin position="201"/>
        <end position="220"/>
    </location>
</feature>
<evidence type="ECO:0000256" key="4">
    <source>
        <dbReference type="SAM" id="MobiDB-lite"/>
    </source>
</evidence>
<accession>A0A7U3YJ91</accession>
<feature type="signal peptide" evidence="5">
    <location>
        <begin position="1"/>
        <end position="23"/>
    </location>
</feature>
<dbReference type="PANTHER" id="PTHR12302:SF3">
    <property type="entry name" value="SERINE_THREONINE-PROTEIN KINASE 31"/>
    <property type="match status" value="1"/>
</dbReference>
<dbReference type="Pfam" id="PF00565">
    <property type="entry name" value="SNase"/>
    <property type="match status" value="1"/>
</dbReference>
<dbReference type="PROSITE" id="PS50830">
    <property type="entry name" value="TNASE_3"/>
    <property type="match status" value="1"/>
</dbReference>
<dbReference type="GO" id="GO:0016787">
    <property type="term" value="F:hydrolase activity"/>
    <property type="evidence" value="ECO:0007669"/>
    <property type="project" value="UniProtKB-KW"/>
</dbReference>
<evidence type="ECO:0000256" key="5">
    <source>
        <dbReference type="SAM" id="SignalP"/>
    </source>
</evidence>
<dbReference type="GO" id="GO:0004519">
    <property type="term" value="F:endonuclease activity"/>
    <property type="evidence" value="ECO:0007669"/>
    <property type="project" value="UniProtKB-KW"/>
</dbReference>
<organism evidence="7 8">
    <name type="scientific">Desulfobulbus propionicus (strain ATCC 33891 / DSM 2032 / VKM B-1956 / 1pr3)</name>
    <dbReference type="NCBI Taxonomy" id="577650"/>
    <lineage>
        <taxon>Bacteria</taxon>
        <taxon>Pseudomonadati</taxon>
        <taxon>Thermodesulfobacteriota</taxon>
        <taxon>Desulfobulbia</taxon>
        <taxon>Desulfobulbales</taxon>
        <taxon>Desulfobulbaceae</taxon>
        <taxon>Desulfobulbus</taxon>
    </lineage>
</organism>
<name>A0A7U3YJ91_DESPD</name>
<feature type="compositionally biased region" description="Polar residues" evidence="4">
    <location>
        <begin position="50"/>
        <end position="67"/>
    </location>
</feature>
<dbReference type="PROSITE" id="PS01284">
    <property type="entry name" value="TNASE_2"/>
    <property type="match status" value="1"/>
</dbReference>
<evidence type="ECO:0000256" key="2">
    <source>
        <dbReference type="ARBA" id="ARBA00022759"/>
    </source>
</evidence>
<evidence type="ECO:0000313" key="8">
    <source>
        <dbReference type="Proteomes" id="UP000006365"/>
    </source>
</evidence>
<dbReference type="EMBL" id="CP002364">
    <property type="protein sequence ID" value="ADW16416.1"/>
    <property type="molecule type" value="Genomic_DNA"/>
</dbReference>
<dbReference type="InterPro" id="IPR035437">
    <property type="entry name" value="SNase_OB-fold_sf"/>
</dbReference>
<dbReference type="AlphaFoldDB" id="A0A7U3YJ91"/>
<dbReference type="GO" id="GO:0003676">
    <property type="term" value="F:nucleic acid binding"/>
    <property type="evidence" value="ECO:0007669"/>
    <property type="project" value="InterPro"/>
</dbReference>
<dbReference type="Gene3D" id="2.40.50.90">
    <property type="match status" value="1"/>
</dbReference>
<gene>
    <name evidence="7" type="ordered locus">Despr_0229</name>
</gene>
<keyword evidence="1" id="KW-0540">Nuclease</keyword>
<proteinExistence type="predicted"/>
<dbReference type="InterPro" id="IPR047773">
    <property type="entry name" value="YHYH_dom_bact"/>
</dbReference>
<keyword evidence="8" id="KW-1185">Reference proteome</keyword>
<dbReference type="PANTHER" id="PTHR12302">
    <property type="entry name" value="EBNA2 BINDING PROTEIN P100"/>
    <property type="match status" value="1"/>
</dbReference>
<dbReference type="PROSITE" id="PS01123">
    <property type="entry name" value="TNASE_1"/>
    <property type="match status" value="1"/>
</dbReference>
<sequence length="220" mass="24469">MTPRIIAVALATYAAFALNPSSAFPHPGGLDSSGCHHNRKTGDYHCHRPGSTSSGGYSEQSPDNYYTPSERKKSGGYTAKSYTGNNEAQVVGITDGDTIKVLIEGQQVKIRLYGIDAPESGQAYGRKSQTALKQISAGRKISIKAIDHDRYGRVVALVYADGINVNEIMASSGYAWVYPQYCKKSFCREWKEKERMARTNRNGLWQDGDPTPPWEWRRKR</sequence>
<dbReference type="Proteomes" id="UP000006365">
    <property type="component" value="Chromosome"/>
</dbReference>
<dbReference type="SUPFAM" id="SSF50199">
    <property type="entry name" value="Staphylococcal nuclease"/>
    <property type="match status" value="1"/>
</dbReference>
<evidence type="ECO:0000256" key="3">
    <source>
        <dbReference type="ARBA" id="ARBA00022801"/>
    </source>
</evidence>
<dbReference type="NCBIfam" id="NF033223">
    <property type="entry name" value="YHYH_alt"/>
    <property type="match status" value="1"/>
</dbReference>
<evidence type="ECO:0000259" key="6">
    <source>
        <dbReference type="PROSITE" id="PS50830"/>
    </source>
</evidence>
<feature type="chain" id="PRO_5030650630" evidence="5">
    <location>
        <begin position="24"/>
        <end position="220"/>
    </location>
</feature>
<dbReference type="SMART" id="SM00318">
    <property type="entry name" value="SNc"/>
    <property type="match status" value="1"/>
</dbReference>
<keyword evidence="3" id="KW-0378">Hydrolase</keyword>
<reference evidence="7 8" key="1">
    <citation type="journal article" date="2011" name="Stand. Genomic Sci.">
        <title>Complete genome sequence of Desulfobulbus propionicus type strain (1pr3).</title>
        <authorList>
            <person name="Pagani I."/>
            <person name="Lapidus A."/>
            <person name="Nolan M."/>
            <person name="Lucas S."/>
            <person name="Hammon N."/>
            <person name="Deshpande S."/>
            <person name="Cheng J.F."/>
            <person name="Chertkov O."/>
            <person name="Davenport K."/>
            <person name="Tapia R."/>
            <person name="Han C."/>
            <person name="Goodwin L."/>
            <person name="Pitluck S."/>
            <person name="Liolios K."/>
            <person name="Mavromatis K."/>
            <person name="Ivanova N."/>
            <person name="Mikhailova N."/>
            <person name="Pati A."/>
            <person name="Chen A."/>
            <person name="Palaniappan K."/>
            <person name="Land M."/>
            <person name="Hauser L."/>
            <person name="Chang Y.J."/>
            <person name="Jeffries C.D."/>
            <person name="Detter J.C."/>
            <person name="Brambilla E."/>
            <person name="Kannan K.P."/>
            <person name="Djao O.D."/>
            <person name="Rohde M."/>
            <person name="Pukall R."/>
            <person name="Spring S."/>
            <person name="Goker M."/>
            <person name="Sikorski J."/>
            <person name="Woyke T."/>
            <person name="Bristow J."/>
            <person name="Eisen J.A."/>
            <person name="Markowitz V."/>
            <person name="Hugenholtz P."/>
            <person name="Kyrpides N.C."/>
            <person name="Klenk H.P."/>
        </authorList>
    </citation>
    <scope>NUCLEOTIDE SEQUENCE [LARGE SCALE GENOMIC DNA]</scope>
    <source>
        <strain evidence="8">ATCC 33891 / DSM 2032 / 1pr3</strain>
    </source>
</reference>
<keyword evidence="5" id="KW-0732">Signal</keyword>
<keyword evidence="2" id="KW-0255">Endonuclease</keyword>
<protein>
    <submittedName>
        <fullName evidence="7">Nuclease (SNase domain-containing protein)</fullName>
    </submittedName>
</protein>